<name>A0A6J7X9S9_9CAUD</name>
<gene>
    <name evidence="1" type="ORF">UFOVP745_50</name>
</gene>
<dbReference type="InterPro" id="IPR046904">
    <property type="entry name" value="ABC-3C_MC2"/>
</dbReference>
<proteinExistence type="predicted"/>
<evidence type="ECO:0000313" key="1">
    <source>
        <dbReference type="EMBL" id="CAB5225666.1"/>
    </source>
</evidence>
<protein>
    <recommendedName>
        <fullName evidence="2">Threonine transporter</fullName>
    </recommendedName>
</protein>
<sequence>MTGHSMAISPFNSPLETGIRSLGVLSSSYPQNFDLHRLVVFDHLVVHTGDLGGPASLHPRLPLRSAELLVRRALVERGLMLMISRGLIERIVDEHGFSYRASELAEPFLGSLATEYMLALKERAEWVAANFCASSEDEIRQTMNTIFEQWVEQFHSAQNQSEANQ</sequence>
<evidence type="ECO:0008006" key="2">
    <source>
        <dbReference type="Google" id="ProtNLM"/>
    </source>
</evidence>
<accession>A0A6J7X9S9</accession>
<dbReference type="EMBL" id="LR798348">
    <property type="protein sequence ID" value="CAB5225666.1"/>
    <property type="molecule type" value="Genomic_DNA"/>
</dbReference>
<organism evidence="1">
    <name type="scientific">uncultured Caudovirales phage</name>
    <dbReference type="NCBI Taxonomy" id="2100421"/>
    <lineage>
        <taxon>Viruses</taxon>
        <taxon>Duplodnaviria</taxon>
        <taxon>Heunggongvirae</taxon>
        <taxon>Uroviricota</taxon>
        <taxon>Caudoviricetes</taxon>
        <taxon>Peduoviridae</taxon>
        <taxon>Maltschvirus</taxon>
        <taxon>Maltschvirus maltsch</taxon>
    </lineage>
</organism>
<reference evidence="1" key="1">
    <citation type="submission" date="2020-05" db="EMBL/GenBank/DDBJ databases">
        <authorList>
            <person name="Chiriac C."/>
            <person name="Salcher M."/>
            <person name="Ghai R."/>
            <person name="Kavagutti S V."/>
        </authorList>
    </citation>
    <scope>NUCLEOTIDE SEQUENCE</scope>
</reference>
<dbReference type="Pfam" id="PF20288">
    <property type="entry name" value="MC2"/>
    <property type="match status" value="1"/>
</dbReference>